<sequence>MGEHYGCSLETLLMMMMMIIDHLQPVTAKPGKSSLPMNEKIRTTQFTLTIYTVKGTEGRHHAFDMQDMSLSNCPAEFLTIEEFVSDDESFGEEEDTDDDDDHNLSEEITDMFEGQSWDQNGDFWPFPSEGFLLLICLMNSRSHTISEGTMKMILHIIQRFGGDVPSLRSLKNFKFPGLGQLVKQNMHGNKHFSMLDIMAISKMAVAHPKSGLSSSDDQTVEVKLKVFIDDMSTNKSRRWSPMGVCQIQPSGVQSDSEFITVVSVSTDVEMLQIVDHIITDIEKDERQLGYVAARGEIMDVKVTFEHFVADMAEMSAICSHKGAASNYPCPKCKVKKGETQKGEMRTKDETQLKLLNSDGSEGVKVGENPLFNHQFDPHKKVPYGSLHLLKLGLIKQLCQKMKEGDNILMDCYIAELAPTLGRKFLKYIGSRQGKDFLAFIQIAPLIALFTGLPTAILKACATLAELSKMVMCKKIGSSPSDIGKKGHEYMQRVISLGDKQMLSPKLHALEYL</sequence>
<evidence type="ECO:0000256" key="1">
    <source>
        <dbReference type="SAM" id="SignalP"/>
    </source>
</evidence>
<name>A0A8S4QC14_OWEFU</name>
<accession>A0A8S4QC14</accession>
<dbReference type="EMBL" id="CAIIXF020000329">
    <property type="protein sequence ID" value="CAH1803210.1"/>
    <property type="molecule type" value="Genomic_DNA"/>
</dbReference>
<keyword evidence="3" id="KW-1185">Reference proteome</keyword>
<evidence type="ECO:0000313" key="3">
    <source>
        <dbReference type="Proteomes" id="UP000749559"/>
    </source>
</evidence>
<proteinExistence type="predicted"/>
<organism evidence="2 3">
    <name type="scientific">Owenia fusiformis</name>
    <name type="common">Polychaete worm</name>
    <dbReference type="NCBI Taxonomy" id="6347"/>
    <lineage>
        <taxon>Eukaryota</taxon>
        <taxon>Metazoa</taxon>
        <taxon>Spiralia</taxon>
        <taxon>Lophotrochozoa</taxon>
        <taxon>Annelida</taxon>
        <taxon>Polychaeta</taxon>
        <taxon>Sedentaria</taxon>
        <taxon>Canalipalpata</taxon>
        <taxon>Sabellida</taxon>
        <taxon>Oweniida</taxon>
        <taxon>Oweniidae</taxon>
        <taxon>Owenia</taxon>
    </lineage>
</organism>
<dbReference type="Proteomes" id="UP000749559">
    <property type="component" value="Unassembled WGS sequence"/>
</dbReference>
<feature type="chain" id="PRO_5035784305" evidence="1">
    <location>
        <begin position="29"/>
        <end position="512"/>
    </location>
</feature>
<feature type="signal peptide" evidence="1">
    <location>
        <begin position="1"/>
        <end position="28"/>
    </location>
</feature>
<dbReference type="AlphaFoldDB" id="A0A8S4QC14"/>
<gene>
    <name evidence="2" type="ORF">OFUS_LOCUS26821</name>
</gene>
<dbReference type="OrthoDB" id="6152038at2759"/>
<feature type="non-terminal residue" evidence="2">
    <location>
        <position position="512"/>
    </location>
</feature>
<evidence type="ECO:0000313" key="2">
    <source>
        <dbReference type="EMBL" id="CAH1803210.1"/>
    </source>
</evidence>
<reference evidence="2" key="1">
    <citation type="submission" date="2022-03" db="EMBL/GenBank/DDBJ databases">
        <authorList>
            <person name="Martin C."/>
        </authorList>
    </citation>
    <scope>NUCLEOTIDE SEQUENCE</scope>
</reference>
<keyword evidence="1" id="KW-0732">Signal</keyword>
<comment type="caution">
    <text evidence="2">The sequence shown here is derived from an EMBL/GenBank/DDBJ whole genome shotgun (WGS) entry which is preliminary data.</text>
</comment>
<protein>
    <submittedName>
        <fullName evidence="2">Uncharacterized protein</fullName>
    </submittedName>
</protein>